<accession>A0A9N9E0F5</accession>
<comment type="caution">
    <text evidence="3">The sequence shown here is derived from an EMBL/GenBank/DDBJ whole genome shotgun (WGS) entry which is preliminary data.</text>
</comment>
<dbReference type="AlphaFoldDB" id="A0A9N9E0F5"/>
<evidence type="ECO:0000256" key="1">
    <source>
        <dbReference type="SAM" id="MobiDB-lite"/>
    </source>
</evidence>
<feature type="compositionally biased region" description="Basic residues" evidence="1">
    <location>
        <begin position="59"/>
        <end position="69"/>
    </location>
</feature>
<feature type="transmembrane region" description="Helical" evidence="2">
    <location>
        <begin position="99"/>
        <end position="119"/>
    </location>
</feature>
<feature type="compositionally biased region" description="Basic and acidic residues" evidence="1">
    <location>
        <begin position="214"/>
        <end position="247"/>
    </location>
</feature>
<feature type="non-terminal residue" evidence="3">
    <location>
        <position position="303"/>
    </location>
</feature>
<evidence type="ECO:0000313" key="3">
    <source>
        <dbReference type="EMBL" id="CAG8659325.1"/>
    </source>
</evidence>
<dbReference type="EMBL" id="CAJVPI010003517">
    <property type="protein sequence ID" value="CAG8659325.1"/>
    <property type="molecule type" value="Genomic_DNA"/>
</dbReference>
<keyword evidence="2" id="KW-1133">Transmembrane helix</keyword>
<evidence type="ECO:0000313" key="4">
    <source>
        <dbReference type="Proteomes" id="UP000789739"/>
    </source>
</evidence>
<evidence type="ECO:0000256" key="2">
    <source>
        <dbReference type="SAM" id="Phobius"/>
    </source>
</evidence>
<dbReference type="Pfam" id="PF09428">
    <property type="entry name" value="DUF2011"/>
    <property type="match status" value="1"/>
</dbReference>
<feature type="region of interest" description="Disordered" evidence="1">
    <location>
        <begin position="52"/>
        <end position="83"/>
    </location>
</feature>
<keyword evidence="4" id="KW-1185">Reference proteome</keyword>
<dbReference type="Proteomes" id="UP000789739">
    <property type="component" value="Unassembled WGS sequence"/>
</dbReference>
<protein>
    <submittedName>
        <fullName evidence="3">1137_t:CDS:1</fullName>
    </submittedName>
</protein>
<feature type="non-terminal residue" evidence="3">
    <location>
        <position position="1"/>
    </location>
</feature>
<keyword evidence="2" id="KW-0472">Membrane</keyword>
<gene>
    <name evidence="3" type="ORF">PBRASI_LOCUS10697</name>
</gene>
<dbReference type="InterPro" id="IPR018555">
    <property type="entry name" value="C630.06c-like"/>
</dbReference>
<keyword evidence="2" id="KW-0812">Transmembrane</keyword>
<proteinExistence type="predicted"/>
<organism evidence="3 4">
    <name type="scientific">Paraglomus brasilianum</name>
    <dbReference type="NCBI Taxonomy" id="144538"/>
    <lineage>
        <taxon>Eukaryota</taxon>
        <taxon>Fungi</taxon>
        <taxon>Fungi incertae sedis</taxon>
        <taxon>Mucoromycota</taxon>
        <taxon>Glomeromycotina</taxon>
        <taxon>Glomeromycetes</taxon>
        <taxon>Paraglomerales</taxon>
        <taxon>Paraglomeraceae</taxon>
        <taxon>Paraglomus</taxon>
    </lineage>
</organism>
<reference evidence="3" key="1">
    <citation type="submission" date="2021-06" db="EMBL/GenBank/DDBJ databases">
        <authorList>
            <person name="Kallberg Y."/>
            <person name="Tangrot J."/>
            <person name="Rosling A."/>
        </authorList>
    </citation>
    <scope>NUCLEOTIDE SEQUENCE</scope>
    <source>
        <strain evidence="3">BR232B</strain>
    </source>
</reference>
<feature type="region of interest" description="Disordered" evidence="1">
    <location>
        <begin position="133"/>
        <end position="249"/>
    </location>
</feature>
<name>A0A9N9E0F5_9GLOM</name>
<sequence>LGADHWLSHSSSNDRESIRLSVITAKQVLAESKIPWERCFVSHKVIHVPYKDGKEETKKRKKRRKSKKRRDAEKRGDLTEGAQSNNISLGPFGTWPKTAVSIVGIVLGSIILIAVYLLYRRSHPASKYLDASEAPFKRNESSLNTEKTIDRSAANNEVRRSVSELGSGLSGDVPVVPDVYDTSQETRIKSPTVPHSNTRRGQPFRSRPVNYEADDSKVDRRGSTSKRGADDDRVNRKVSRAKREPMISHRRKAMTSYKVDLTRHLSNEFKCLYEEPFNTDVTVQVGEEGHSKIFHAHWLILCA</sequence>